<evidence type="ECO:0000313" key="3">
    <source>
        <dbReference type="EMBL" id="KAF2600542.1"/>
    </source>
</evidence>
<evidence type="ECO:0000313" key="2">
    <source>
        <dbReference type="EMBL" id="KAF2562864.1"/>
    </source>
</evidence>
<sequence>MEEAASENNASDVTPEADNTMDDQQEVSYVNGQGWQYKNYHPNPNVRNNAHLCAYPKLDKPVDNTQNSQGQNTVLEKNTQKEGSNLNYVIMAVDEQNELPEATQREAELQRQIDGLQSQVTELHKTREEANIELSSGFQSLKEKLNEHSKQLEQSAEMLIQLESENLNLREDNQALNTASNKKRRSWAQVRPMPTLETPNSGTGVNLPPTASGGDASMREKAKDAQTYDVEESKSEPEPDNEAPEGATKVESPMVAYLEQMFSKRLDAMQSMVERLPGVAPPPHPEEQP</sequence>
<feature type="region of interest" description="Disordered" evidence="1">
    <location>
        <begin position="1"/>
        <end position="26"/>
    </location>
</feature>
<organism evidence="3 4">
    <name type="scientific">Brassica cretica</name>
    <name type="common">Mustard</name>
    <dbReference type="NCBI Taxonomy" id="69181"/>
    <lineage>
        <taxon>Eukaryota</taxon>
        <taxon>Viridiplantae</taxon>
        <taxon>Streptophyta</taxon>
        <taxon>Embryophyta</taxon>
        <taxon>Tracheophyta</taxon>
        <taxon>Spermatophyta</taxon>
        <taxon>Magnoliopsida</taxon>
        <taxon>eudicotyledons</taxon>
        <taxon>Gunneridae</taxon>
        <taxon>Pentapetalae</taxon>
        <taxon>rosids</taxon>
        <taxon>malvids</taxon>
        <taxon>Brassicales</taxon>
        <taxon>Brassicaceae</taxon>
        <taxon>Brassiceae</taxon>
        <taxon>Brassica</taxon>
    </lineage>
</organism>
<evidence type="ECO:0000256" key="1">
    <source>
        <dbReference type="SAM" id="MobiDB-lite"/>
    </source>
</evidence>
<gene>
    <name evidence="3" type="ORF">F2Q68_00010749</name>
    <name evidence="2" type="ORF">F2Q70_00017806</name>
</gene>
<name>A0A8S9L356_BRACR</name>
<evidence type="ECO:0000313" key="4">
    <source>
        <dbReference type="Proteomes" id="UP000712281"/>
    </source>
</evidence>
<comment type="caution">
    <text evidence="3">The sequence shown here is derived from an EMBL/GenBank/DDBJ whole genome shotgun (WGS) entry which is preliminary data.</text>
</comment>
<dbReference type="AlphaFoldDB" id="A0A8S9L356"/>
<reference evidence="3" key="1">
    <citation type="submission" date="2019-12" db="EMBL/GenBank/DDBJ databases">
        <title>Genome sequencing and annotation of Brassica cretica.</title>
        <authorList>
            <person name="Studholme D.J."/>
            <person name="Sarris P.F."/>
        </authorList>
    </citation>
    <scope>NUCLEOTIDE SEQUENCE</scope>
    <source>
        <strain evidence="3">PFS-001/15</strain>
        <strain evidence="2">PFS-102/07</strain>
        <tissue evidence="3">Leaf</tissue>
    </source>
</reference>
<protein>
    <submittedName>
        <fullName evidence="3">Uncharacterized protein</fullName>
    </submittedName>
</protein>
<dbReference type="EMBL" id="QGKY02001250">
    <property type="protein sequence ID" value="KAF2562864.1"/>
    <property type="molecule type" value="Genomic_DNA"/>
</dbReference>
<feature type="region of interest" description="Disordered" evidence="1">
    <location>
        <begin position="176"/>
        <end position="252"/>
    </location>
</feature>
<proteinExistence type="predicted"/>
<feature type="compositionally biased region" description="Polar residues" evidence="1">
    <location>
        <begin position="1"/>
        <end position="12"/>
    </location>
</feature>
<accession>A0A8S9L356</accession>
<dbReference type="EMBL" id="QGKW02000717">
    <property type="protein sequence ID" value="KAF2600542.1"/>
    <property type="molecule type" value="Genomic_DNA"/>
</dbReference>
<dbReference type="Proteomes" id="UP000712281">
    <property type="component" value="Unassembled WGS sequence"/>
</dbReference>
<feature type="compositionally biased region" description="Basic and acidic residues" evidence="1">
    <location>
        <begin position="217"/>
        <end position="237"/>
    </location>
</feature>